<keyword evidence="7 12" id="KW-0456">Lyase</keyword>
<dbReference type="InterPro" id="IPR015421">
    <property type="entry name" value="PyrdxlP-dep_Trfase_major"/>
</dbReference>
<dbReference type="PANTHER" id="PTHR42885">
    <property type="entry name" value="HISTIDINOL-PHOSPHATE AMINOTRANSFERASE-RELATED"/>
    <property type="match status" value="1"/>
</dbReference>
<sequence length="378" mass="41692">MQLPEKGTNREPESGVVTSHLPEHGANPRRVYEKLGMEAPAELIDFSENCNPSGPPAAVLELWPKLISRLNGYPDPSGEPFLSVAANYHGIEVSSVIAGNGAAELLSLIAERYRGKRAIVVHPTFSEYETTLQAKGVEIVRLIASEEDGFKLPQEAILDSLPSASAIYLCTPNNPTGILPERADLLSIIHKAGEVGCEVVLDEAFIDFIDEGKSFIPQVKEFPHVIVVRSMTKMYAIPGIRLGYAVAHPDVIASLKSQVPHWNVNGMAAAIGAVCLEQEAYREAAIRHAKEEREKMTVFLKQHGCIVIDSVANFLSFKPLNAGKLYTDMLKQGIVLRHSENFHGMDGHYLRIGMKSSEEMEKLRGKLVEWFENELDRA</sequence>
<evidence type="ECO:0000256" key="10">
    <source>
        <dbReference type="SAM" id="MobiDB-lite"/>
    </source>
</evidence>
<evidence type="ECO:0000256" key="5">
    <source>
        <dbReference type="ARBA" id="ARBA00022573"/>
    </source>
</evidence>
<organism evidence="12 13">
    <name type="scientific">Sporosarcina highlanderae</name>
    <dbReference type="NCBI Taxonomy" id="3035916"/>
    <lineage>
        <taxon>Bacteria</taxon>
        <taxon>Bacillati</taxon>
        <taxon>Bacillota</taxon>
        <taxon>Bacilli</taxon>
        <taxon>Bacillales</taxon>
        <taxon>Caryophanaceae</taxon>
        <taxon>Sporosarcina</taxon>
    </lineage>
</organism>
<dbReference type="CDD" id="cd00609">
    <property type="entry name" value="AAT_like"/>
    <property type="match status" value="1"/>
</dbReference>
<comment type="cofactor">
    <cofactor evidence="1">
        <name>pyridoxal 5'-phosphate</name>
        <dbReference type="ChEBI" id="CHEBI:597326"/>
    </cofactor>
</comment>
<dbReference type="PROSITE" id="PS00105">
    <property type="entry name" value="AA_TRANSFER_CLASS_1"/>
    <property type="match status" value="1"/>
</dbReference>
<dbReference type="Proteomes" id="UP001175097">
    <property type="component" value="Unassembled WGS sequence"/>
</dbReference>
<comment type="caution">
    <text evidence="12">The sequence shown here is derived from an EMBL/GenBank/DDBJ whole genome shotgun (WGS) entry which is preliminary data.</text>
</comment>
<dbReference type="SUPFAM" id="SSF53383">
    <property type="entry name" value="PLP-dependent transferases"/>
    <property type="match status" value="1"/>
</dbReference>
<comment type="pathway">
    <text evidence="3">Cofactor biosynthesis; adenosylcobalamin biosynthesis.</text>
</comment>
<evidence type="ECO:0000313" key="12">
    <source>
        <dbReference type="EMBL" id="MDN4606041.1"/>
    </source>
</evidence>
<dbReference type="Gene3D" id="3.40.640.10">
    <property type="entry name" value="Type I PLP-dependent aspartate aminotransferase-like (Major domain)"/>
    <property type="match status" value="1"/>
</dbReference>
<evidence type="ECO:0000256" key="8">
    <source>
        <dbReference type="ARBA" id="ARBA00029996"/>
    </source>
</evidence>
<comment type="function">
    <text evidence="2">Decarboxylates L-threonine-O-3-phosphate to yield (R)-1-amino-2-propanol O-2-phosphate, the precursor for the linkage between the nucleotide loop and the corrin ring in cobalamin.</text>
</comment>
<reference evidence="12" key="1">
    <citation type="submission" date="2023-03" db="EMBL/GenBank/DDBJ databases">
        <title>MT1 and MT2 Draft Genomes of Novel Species.</title>
        <authorList>
            <person name="Venkateswaran K."/>
        </authorList>
    </citation>
    <scope>NUCLEOTIDE SEQUENCE</scope>
    <source>
        <strain evidence="12">F6_3S_P_2</strain>
    </source>
</reference>
<dbReference type="EMBL" id="JAROCC010000001">
    <property type="protein sequence ID" value="MDN4606041.1"/>
    <property type="molecule type" value="Genomic_DNA"/>
</dbReference>
<keyword evidence="6" id="KW-0663">Pyridoxal phosphate</keyword>
<dbReference type="InterPro" id="IPR004839">
    <property type="entry name" value="Aminotransferase_I/II_large"/>
</dbReference>
<evidence type="ECO:0000256" key="3">
    <source>
        <dbReference type="ARBA" id="ARBA00004953"/>
    </source>
</evidence>
<feature type="domain" description="Aminotransferase class I/classII large" evidence="11">
    <location>
        <begin position="42"/>
        <end position="365"/>
    </location>
</feature>
<dbReference type="InterPro" id="IPR015422">
    <property type="entry name" value="PyrdxlP-dep_Trfase_small"/>
</dbReference>
<dbReference type="PANTHER" id="PTHR42885:SF1">
    <property type="entry name" value="THREONINE-PHOSPHATE DECARBOXYLASE"/>
    <property type="match status" value="1"/>
</dbReference>
<feature type="region of interest" description="Disordered" evidence="10">
    <location>
        <begin position="1"/>
        <end position="24"/>
    </location>
</feature>
<keyword evidence="5" id="KW-0169">Cobalamin biosynthesis</keyword>
<comment type="catalytic activity">
    <reaction evidence="9">
        <text>O-phospho-L-threonine + H(+) = (R)-1-aminopropan-2-yl phosphate + CO2</text>
        <dbReference type="Rhea" id="RHEA:11492"/>
        <dbReference type="ChEBI" id="CHEBI:15378"/>
        <dbReference type="ChEBI" id="CHEBI:16526"/>
        <dbReference type="ChEBI" id="CHEBI:58563"/>
        <dbReference type="ChEBI" id="CHEBI:58675"/>
        <dbReference type="EC" id="4.1.1.81"/>
    </reaction>
</comment>
<evidence type="ECO:0000256" key="9">
    <source>
        <dbReference type="ARBA" id="ARBA00048531"/>
    </source>
</evidence>
<accession>A0ABT8JLM0</accession>
<proteinExistence type="predicted"/>
<dbReference type="NCBIfam" id="TIGR01140">
    <property type="entry name" value="L_thr_O3P_dcar"/>
    <property type="match status" value="1"/>
</dbReference>
<dbReference type="Gene3D" id="3.90.1150.10">
    <property type="entry name" value="Aspartate Aminotransferase, domain 1"/>
    <property type="match status" value="1"/>
</dbReference>
<evidence type="ECO:0000256" key="4">
    <source>
        <dbReference type="ARBA" id="ARBA00012285"/>
    </source>
</evidence>
<dbReference type="EC" id="4.1.1.81" evidence="4"/>
<protein>
    <recommendedName>
        <fullName evidence="4">threonine-phosphate decarboxylase</fullName>
        <ecNumber evidence="4">4.1.1.81</ecNumber>
    </recommendedName>
    <alternativeName>
        <fullName evidence="8">L-threonine-O-3-phosphate decarboxylase</fullName>
    </alternativeName>
</protein>
<evidence type="ECO:0000256" key="2">
    <source>
        <dbReference type="ARBA" id="ARBA00003444"/>
    </source>
</evidence>
<evidence type="ECO:0000256" key="1">
    <source>
        <dbReference type="ARBA" id="ARBA00001933"/>
    </source>
</evidence>
<evidence type="ECO:0000256" key="7">
    <source>
        <dbReference type="ARBA" id="ARBA00023239"/>
    </source>
</evidence>
<keyword evidence="13" id="KW-1185">Reference proteome</keyword>
<evidence type="ECO:0000256" key="6">
    <source>
        <dbReference type="ARBA" id="ARBA00022898"/>
    </source>
</evidence>
<dbReference type="Pfam" id="PF00155">
    <property type="entry name" value="Aminotran_1_2"/>
    <property type="match status" value="1"/>
</dbReference>
<dbReference type="GO" id="GO:0048472">
    <property type="term" value="F:threonine-phosphate decarboxylase activity"/>
    <property type="evidence" value="ECO:0007669"/>
    <property type="project" value="UniProtKB-EC"/>
</dbReference>
<dbReference type="InterPro" id="IPR004838">
    <property type="entry name" value="NHTrfase_class1_PyrdxlP-BS"/>
</dbReference>
<gene>
    <name evidence="12" type="primary">cobD</name>
    <name evidence="12" type="ORF">P5G49_00935</name>
</gene>
<name>A0ABT8JLM0_9BACL</name>
<evidence type="ECO:0000259" key="11">
    <source>
        <dbReference type="Pfam" id="PF00155"/>
    </source>
</evidence>
<dbReference type="InterPro" id="IPR005860">
    <property type="entry name" value="CobD"/>
</dbReference>
<dbReference type="InterPro" id="IPR015424">
    <property type="entry name" value="PyrdxlP-dep_Trfase"/>
</dbReference>
<evidence type="ECO:0000313" key="13">
    <source>
        <dbReference type="Proteomes" id="UP001175097"/>
    </source>
</evidence>
<dbReference type="RefSeq" id="WP_301241586.1">
    <property type="nucleotide sequence ID" value="NZ_JAROCC010000001.1"/>
</dbReference>